<evidence type="ECO:0000313" key="2">
    <source>
        <dbReference type="EMBL" id="KAF8774968.1"/>
    </source>
</evidence>
<dbReference type="SUPFAM" id="SSF81383">
    <property type="entry name" value="F-box domain"/>
    <property type="match status" value="1"/>
</dbReference>
<dbReference type="EMBL" id="JACEFO010000338">
    <property type="protein sequence ID" value="KAF8774968.1"/>
    <property type="molecule type" value="Genomic_DNA"/>
</dbReference>
<dbReference type="InterPro" id="IPR036047">
    <property type="entry name" value="F-box-like_dom_sf"/>
</dbReference>
<proteinExistence type="predicted"/>
<dbReference type="Pfam" id="PF12937">
    <property type="entry name" value="F-box-like"/>
    <property type="match status" value="1"/>
</dbReference>
<evidence type="ECO:0000313" key="3">
    <source>
        <dbReference type="Proteomes" id="UP000636709"/>
    </source>
</evidence>
<reference evidence="2" key="1">
    <citation type="submission" date="2020-07" db="EMBL/GenBank/DDBJ databases">
        <title>Genome sequence and genetic diversity analysis of an under-domesticated orphan crop, white fonio (Digitaria exilis).</title>
        <authorList>
            <person name="Bennetzen J.L."/>
            <person name="Chen S."/>
            <person name="Ma X."/>
            <person name="Wang X."/>
            <person name="Yssel A.E.J."/>
            <person name="Chaluvadi S.R."/>
            <person name="Johnson M."/>
            <person name="Gangashetty P."/>
            <person name="Hamidou F."/>
            <person name="Sanogo M.D."/>
            <person name="Zwaenepoel A."/>
            <person name="Wallace J."/>
            <person name="Van De Peer Y."/>
            <person name="Van Deynze A."/>
        </authorList>
    </citation>
    <scope>NUCLEOTIDE SEQUENCE</scope>
    <source>
        <tissue evidence="2">Leaves</tissue>
    </source>
</reference>
<dbReference type="OrthoDB" id="603189at2759"/>
<dbReference type="AlphaFoldDB" id="A0A835KWT0"/>
<organism evidence="2 3">
    <name type="scientific">Digitaria exilis</name>
    <dbReference type="NCBI Taxonomy" id="1010633"/>
    <lineage>
        <taxon>Eukaryota</taxon>
        <taxon>Viridiplantae</taxon>
        <taxon>Streptophyta</taxon>
        <taxon>Embryophyta</taxon>
        <taxon>Tracheophyta</taxon>
        <taxon>Spermatophyta</taxon>
        <taxon>Magnoliopsida</taxon>
        <taxon>Liliopsida</taxon>
        <taxon>Poales</taxon>
        <taxon>Poaceae</taxon>
        <taxon>PACMAD clade</taxon>
        <taxon>Panicoideae</taxon>
        <taxon>Panicodae</taxon>
        <taxon>Paniceae</taxon>
        <taxon>Anthephorinae</taxon>
        <taxon>Digitaria</taxon>
    </lineage>
</organism>
<dbReference type="PROSITE" id="PS50181">
    <property type="entry name" value="FBOX"/>
    <property type="match status" value="1"/>
</dbReference>
<feature type="domain" description="F-box" evidence="1">
    <location>
        <begin position="36"/>
        <end position="84"/>
    </location>
</feature>
<keyword evidence="3" id="KW-1185">Reference proteome</keyword>
<dbReference type="Gene3D" id="1.20.1280.50">
    <property type="match status" value="1"/>
</dbReference>
<dbReference type="InterPro" id="IPR001810">
    <property type="entry name" value="F-box_dom"/>
</dbReference>
<gene>
    <name evidence="2" type="ORF">HU200_005016</name>
</gene>
<sequence>MPPPRCPSRFGRAGKGSLGSGGGMWGTDAAAAAAAAGCIQTLPLDLVGEILARVPWDVTFLFRCALVCKRWRRLLADPAFLRRLFPEPFRRMAQPDQPFLHLMYASIQAMSALTRSLGTGPTLGCPCAAMQEFRLFISRTIIWPTTKLAGWKGSFNNETVVPYEINWPELFMSRLGVQL</sequence>
<comment type="caution">
    <text evidence="2">The sequence shown here is derived from an EMBL/GenBank/DDBJ whole genome shotgun (WGS) entry which is preliminary data.</text>
</comment>
<name>A0A835KWT0_9POAL</name>
<evidence type="ECO:0000259" key="1">
    <source>
        <dbReference type="PROSITE" id="PS50181"/>
    </source>
</evidence>
<dbReference type="Proteomes" id="UP000636709">
    <property type="component" value="Unassembled WGS sequence"/>
</dbReference>
<dbReference type="PANTHER" id="PTHR35828">
    <property type="entry name" value="OS08G0203800 PROTEIN-RELATED"/>
    <property type="match status" value="1"/>
</dbReference>
<protein>
    <recommendedName>
        <fullName evidence="1">F-box domain-containing protein</fullName>
    </recommendedName>
</protein>
<dbReference type="SMART" id="SM00256">
    <property type="entry name" value="FBOX"/>
    <property type="match status" value="1"/>
</dbReference>
<accession>A0A835KWT0</accession>